<sequence length="19" mass="2465">MFYFLHCMLNLIKRFLDFL</sequence>
<protein>
    <submittedName>
        <fullName evidence="1">Uncharacterized protein</fullName>
    </submittedName>
</protein>
<dbReference type="EMBL" id="GBXM01058120">
    <property type="protein sequence ID" value="JAH50457.1"/>
    <property type="molecule type" value="Transcribed_RNA"/>
</dbReference>
<name>A0A0E9TAK1_ANGAN</name>
<evidence type="ECO:0000313" key="1">
    <source>
        <dbReference type="EMBL" id="JAH50457.1"/>
    </source>
</evidence>
<proteinExistence type="predicted"/>
<organism evidence="1">
    <name type="scientific">Anguilla anguilla</name>
    <name type="common">European freshwater eel</name>
    <name type="synonym">Muraena anguilla</name>
    <dbReference type="NCBI Taxonomy" id="7936"/>
    <lineage>
        <taxon>Eukaryota</taxon>
        <taxon>Metazoa</taxon>
        <taxon>Chordata</taxon>
        <taxon>Craniata</taxon>
        <taxon>Vertebrata</taxon>
        <taxon>Euteleostomi</taxon>
        <taxon>Actinopterygii</taxon>
        <taxon>Neopterygii</taxon>
        <taxon>Teleostei</taxon>
        <taxon>Anguilliformes</taxon>
        <taxon>Anguillidae</taxon>
        <taxon>Anguilla</taxon>
    </lineage>
</organism>
<dbReference type="AlphaFoldDB" id="A0A0E9TAK1"/>
<reference evidence="1" key="1">
    <citation type="submission" date="2014-11" db="EMBL/GenBank/DDBJ databases">
        <authorList>
            <person name="Amaro Gonzalez C."/>
        </authorList>
    </citation>
    <scope>NUCLEOTIDE SEQUENCE</scope>
</reference>
<accession>A0A0E9TAK1</accession>
<reference evidence="1" key="2">
    <citation type="journal article" date="2015" name="Fish Shellfish Immunol.">
        <title>Early steps in the European eel (Anguilla anguilla)-Vibrio vulnificus interaction in the gills: Role of the RtxA13 toxin.</title>
        <authorList>
            <person name="Callol A."/>
            <person name="Pajuelo D."/>
            <person name="Ebbesson L."/>
            <person name="Teles M."/>
            <person name="MacKenzie S."/>
            <person name="Amaro C."/>
        </authorList>
    </citation>
    <scope>NUCLEOTIDE SEQUENCE</scope>
</reference>